<evidence type="ECO:0000259" key="1">
    <source>
        <dbReference type="Pfam" id="PF14111"/>
    </source>
</evidence>
<feature type="domain" description="DUF4283" evidence="1">
    <location>
        <begin position="73"/>
        <end position="153"/>
    </location>
</feature>
<accession>A0A1U7Y8X0</accession>
<organism evidence="2 3">
    <name type="scientific">Nicotiana sylvestris</name>
    <name type="common">Wood tobacco</name>
    <name type="synonym">South American tobacco</name>
    <dbReference type="NCBI Taxonomy" id="4096"/>
    <lineage>
        <taxon>Eukaryota</taxon>
        <taxon>Viridiplantae</taxon>
        <taxon>Streptophyta</taxon>
        <taxon>Embryophyta</taxon>
        <taxon>Tracheophyta</taxon>
        <taxon>Spermatophyta</taxon>
        <taxon>Magnoliopsida</taxon>
        <taxon>eudicotyledons</taxon>
        <taxon>Gunneridae</taxon>
        <taxon>Pentapetalae</taxon>
        <taxon>asterids</taxon>
        <taxon>lamiids</taxon>
        <taxon>Solanales</taxon>
        <taxon>Solanaceae</taxon>
        <taxon>Nicotianoideae</taxon>
        <taxon>Nicotianeae</taxon>
        <taxon>Nicotiana</taxon>
    </lineage>
</organism>
<dbReference type="GeneID" id="104242361"/>
<evidence type="ECO:0000313" key="3">
    <source>
        <dbReference type="RefSeq" id="XP_009795699.1"/>
    </source>
</evidence>
<dbReference type="InterPro" id="IPR040256">
    <property type="entry name" value="At4g02000-like"/>
</dbReference>
<sequence length="235" mass="27033">MIIDQMEHEGDANPSTKKSYLNTLITSTANLAPNASTDMSTLGLLLHDELDAPADSSNFIPISLEEKNRIYQPWTHAIIVKVYGRKVAHQVLRQKIYTIWQPTENLPLIDLGSDFFLLKFQKEENKNHALHDGPWFIFNHFLSVRQWEPKFMASETKINFSAIWLRLPKLPTEFYDFQILQKVGNNIGKLLTVDTCTSSTTRGRCARLYVEIPVDQPLRTHIYLGMHGKISYTKD</sequence>
<dbReference type="AlphaFoldDB" id="A0A1U7Y8X0"/>
<reference evidence="3" key="2">
    <citation type="submission" date="2025-08" db="UniProtKB">
        <authorList>
            <consortium name="RefSeq"/>
        </authorList>
    </citation>
    <scope>IDENTIFICATION</scope>
    <source>
        <tissue evidence="3">Leaf</tissue>
    </source>
</reference>
<dbReference type="Proteomes" id="UP000189701">
    <property type="component" value="Unplaced"/>
</dbReference>
<reference evidence="2" key="1">
    <citation type="journal article" date="2013" name="Genome Biol.">
        <title>Reference genomes and transcriptomes of Nicotiana sylvestris and Nicotiana tomentosiformis.</title>
        <authorList>
            <person name="Sierro N."/>
            <person name="Battey J.N."/>
            <person name="Ouadi S."/>
            <person name="Bovet L."/>
            <person name="Goepfert S."/>
            <person name="Bakaher N."/>
            <person name="Peitsch M.C."/>
            <person name="Ivanov N.V."/>
        </authorList>
    </citation>
    <scope>NUCLEOTIDE SEQUENCE [LARGE SCALE GENOMIC DNA]</scope>
</reference>
<dbReference type="PANTHER" id="PTHR31286:SF99">
    <property type="entry name" value="DUF4283 DOMAIN-CONTAINING PROTEIN"/>
    <property type="match status" value="1"/>
</dbReference>
<dbReference type="OrthoDB" id="1750606at2759"/>
<dbReference type="RefSeq" id="XP_009795699.1">
    <property type="nucleotide sequence ID" value="XM_009797397.1"/>
</dbReference>
<dbReference type="PANTHER" id="PTHR31286">
    <property type="entry name" value="GLYCINE-RICH CELL WALL STRUCTURAL PROTEIN 1.8-LIKE"/>
    <property type="match status" value="1"/>
</dbReference>
<dbReference type="eggNOG" id="KOG1075">
    <property type="taxonomic scope" value="Eukaryota"/>
</dbReference>
<keyword evidence="2" id="KW-1185">Reference proteome</keyword>
<proteinExistence type="predicted"/>
<protein>
    <submittedName>
        <fullName evidence="3">Uncharacterized protein LOC104242361</fullName>
    </submittedName>
</protein>
<dbReference type="InterPro" id="IPR025558">
    <property type="entry name" value="DUF4283"/>
</dbReference>
<dbReference type="KEGG" id="nsy:104242361"/>
<gene>
    <name evidence="3" type="primary">LOC104242361</name>
</gene>
<dbReference type="Pfam" id="PF14111">
    <property type="entry name" value="DUF4283"/>
    <property type="match status" value="1"/>
</dbReference>
<name>A0A1U7Y8X0_NICSY</name>
<evidence type="ECO:0000313" key="2">
    <source>
        <dbReference type="Proteomes" id="UP000189701"/>
    </source>
</evidence>